<dbReference type="EMBL" id="ML179307">
    <property type="protein sequence ID" value="THU91394.1"/>
    <property type="molecule type" value="Genomic_DNA"/>
</dbReference>
<proteinExistence type="predicted"/>
<feature type="transmembrane region" description="Helical" evidence="1">
    <location>
        <begin position="96"/>
        <end position="118"/>
    </location>
</feature>
<name>A0A4S8LPY7_DENBC</name>
<organism evidence="2 3">
    <name type="scientific">Dendrothele bispora (strain CBS 962.96)</name>
    <dbReference type="NCBI Taxonomy" id="1314807"/>
    <lineage>
        <taxon>Eukaryota</taxon>
        <taxon>Fungi</taxon>
        <taxon>Dikarya</taxon>
        <taxon>Basidiomycota</taxon>
        <taxon>Agaricomycotina</taxon>
        <taxon>Agaricomycetes</taxon>
        <taxon>Agaricomycetidae</taxon>
        <taxon>Agaricales</taxon>
        <taxon>Agaricales incertae sedis</taxon>
        <taxon>Dendrothele</taxon>
    </lineage>
</organism>
<dbReference type="AlphaFoldDB" id="A0A4S8LPY7"/>
<accession>A0A4S8LPY7</accession>
<feature type="transmembrane region" description="Helical" evidence="1">
    <location>
        <begin position="162"/>
        <end position="183"/>
    </location>
</feature>
<keyword evidence="1" id="KW-1133">Transmembrane helix</keyword>
<gene>
    <name evidence="2" type="ORF">K435DRAFT_801292</name>
</gene>
<sequence length="246" mass="27589">MTDNPTPVRIPSALLNFGSEVAIIPIACALWGASCVQLFLYVLRQSSKDSRLLKITVLWTWYLIPKNPYVRLMNTAHMIAALYGFYMLTAKHWGDVIYVGTLNLGYVTLVSSPVQLIFGHRLWLNSPCDCSTHSYDCPVIKGTHQQIKLYILWSSEKMLEKLAVLTINTGIWSALSSLLTMILKRKLVALPENPAFTAAYLNSRNYFKGGYNVSQDRIFEPAFPPTQTSREGVISDNIELSPRLGG</sequence>
<evidence type="ECO:0000256" key="1">
    <source>
        <dbReference type="SAM" id="Phobius"/>
    </source>
</evidence>
<keyword evidence="1" id="KW-0472">Membrane</keyword>
<dbReference type="OrthoDB" id="2884999at2759"/>
<evidence type="ECO:0000313" key="2">
    <source>
        <dbReference type="EMBL" id="THU91394.1"/>
    </source>
</evidence>
<protein>
    <submittedName>
        <fullName evidence="2">Uncharacterized protein</fullName>
    </submittedName>
</protein>
<dbReference type="Proteomes" id="UP000297245">
    <property type="component" value="Unassembled WGS sequence"/>
</dbReference>
<keyword evidence="1" id="KW-0812">Transmembrane</keyword>
<feature type="transmembrane region" description="Helical" evidence="1">
    <location>
        <begin position="21"/>
        <end position="43"/>
    </location>
</feature>
<keyword evidence="3" id="KW-1185">Reference proteome</keyword>
<evidence type="ECO:0000313" key="3">
    <source>
        <dbReference type="Proteomes" id="UP000297245"/>
    </source>
</evidence>
<reference evidence="2 3" key="1">
    <citation type="journal article" date="2019" name="Nat. Ecol. Evol.">
        <title>Megaphylogeny resolves global patterns of mushroom evolution.</title>
        <authorList>
            <person name="Varga T."/>
            <person name="Krizsan K."/>
            <person name="Foldi C."/>
            <person name="Dima B."/>
            <person name="Sanchez-Garcia M."/>
            <person name="Sanchez-Ramirez S."/>
            <person name="Szollosi G.J."/>
            <person name="Szarkandi J.G."/>
            <person name="Papp V."/>
            <person name="Albert L."/>
            <person name="Andreopoulos W."/>
            <person name="Angelini C."/>
            <person name="Antonin V."/>
            <person name="Barry K.W."/>
            <person name="Bougher N.L."/>
            <person name="Buchanan P."/>
            <person name="Buyck B."/>
            <person name="Bense V."/>
            <person name="Catcheside P."/>
            <person name="Chovatia M."/>
            <person name="Cooper J."/>
            <person name="Damon W."/>
            <person name="Desjardin D."/>
            <person name="Finy P."/>
            <person name="Geml J."/>
            <person name="Haridas S."/>
            <person name="Hughes K."/>
            <person name="Justo A."/>
            <person name="Karasinski D."/>
            <person name="Kautmanova I."/>
            <person name="Kiss B."/>
            <person name="Kocsube S."/>
            <person name="Kotiranta H."/>
            <person name="LaButti K.M."/>
            <person name="Lechner B.E."/>
            <person name="Liimatainen K."/>
            <person name="Lipzen A."/>
            <person name="Lukacs Z."/>
            <person name="Mihaltcheva S."/>
            <person name="Morgado L.N."/>
            <person name="Niskanen T."/>
            <person name="Noordeloos M.E."/>
            <person name="Ohm R.A."/>
            <person name="Ortiz-Santana B."/>
            <person name="Ovrebo C."/>
            <person name="Racz N."/>
            <person name="Riley R."/>
            <person name="Savchenko A."/>
            <person name="Shiryaev A."/>
            <person name="Soop K."/>
            <person name="Spirin V."/>
            <person name="Szebenyi C."/>
            <person name="Tomsovsky M."/>
            <person name="Tulloss R.E."/>
            <person name="Uehling J."/>
            <person name="Grigoriev I.V."/>
            <person name="Vagvolgyi C."/>
            <person name="Papp T."/>
            <person name="Martin F.M."/>
            <person name="Miettinen O."/>
            <person name="Hibbett D.S."/>
            <person name="Nagy L.G."/>
        </authorList>
    </citation>
    <scope>NUCLEOTIDE SEQUENCE [LARGE SCALE GENOMIC DNA]</scope>
    <source>
        <strain evidence="2 3">CBS 962.96</strain>
    </source>
</reference>